<dbReference type="PANTHER" id="PTHR31354:SF2">
    <property type="entry name" value="OS01G0793500 PROTEIN"/>
    <property type="match status" value="1"/>
</dbReference>
<keyword evidence="1" id="KW-1133">Transmembrane helix</keyword>
<dbReference type="EMBL" id="JADGMS010000016">
    <property type="protein sequence ID" value="KAF9666985.1"/>
    <property type="molecule type" value="Genomic_DNA"/>
</dbReference>
<feature type="chain" id="PRO_5032497116" description="Inositol-1,4,5-trisphosphate 5-phosphatase" evidence="2">
    <location>
        <begin position="28"/>
        <end position="582"/>
    </location>
</feature>
<reference evidence="3 4" key="1">
    <citation type="submission" date="2020-10" db="EMBL/GenBank/DDBJ databases">
        <title>Plant Genome Project.</title>
        <authorList>
            <person name="Zhang R.-G."/>
        </authorList>
    </citation>
    <scope>NUCLEOTIDE SEQUENCE [LARGE SCALE GENOMIC DNA]</scope>
    <source>
        <strain evidence="3">FAFU-HL-1</strain>
        <tissue evidence="3">Leaf</tissue>
    </source>
</reference>
<dbReference type="Gene3D" id="3.90.1720.10">
    <property type="entry name" value="endopeptidase domain like (from Nostoc punctiforme)"/>
    <property type="match status" value="1"/>
</dbReference>
<keyword evidence="2" id="KW-0732">Signal</keyword>
<evidence type="ECO:0000256" key="2">
    <source>
        <dbReference type="SAM" id="SignalP"/>
    </source>
</evidence>
<keyword evidence="4" id="KW-1185">Reference proteome</keyword>
<feature type="transmembrane region" description="Helical" evidence="1">
    <location>
        <begin position="213"/>
        <end position="232"/>
    </location>
</feature>
<dbReference type="AlphaFoldDB" id="A0A835JGY0"/>
<feature type="signal peptide" evidence="2">
    <location>
        <begin position="1"/>
        <end position="27"/>
    </location>
</feature>
<dbReference type="Proteomes" id="UP000657918">
    <property type="component" value="Chromosome 16"/>
</dbReference>
<organism evidence="3 4">
    <name type="scientific">Salix dunnii</name>
    <dbReference type="NCBI Taxonomy" id="1413687"/>
    <lineage>
        <taxon>Eukaryota</taxon>
        <taxon>Viridiplantae</taxon>
        <taxon>Streptophyta</taxon>
        <taxon>Embryophyta</taxon>
        <taxon>Tracheophyta</taxon>
        <taxon>Spermatophyta</taxon>
        <taxon>Magnoliopsida</taxon>
        <taxon>eudicotyledons</taxon>
        <taxon>Gunneridae</taxon>
        <taxon>Pentapetalae</taxon>
        <taxon>rosids</taxon>
        <taxon>fabids</taxon>
        <taxon>Malpighiales</taxon>
        <taxon>Salicaceae</taxon>
        <taxon>Saliceae</taxon>
        <taxon>Salix</taxon>
    </lineage>
</organism>
<evidence type="ECO:0000313" key="4">
    <source>
        <dbReference type="Proteomes" id="UP000657918"/>
    </source>
</evidence>
<gene>
    <name evidence="3" type="ORF">SADUNF_Sadunf16G0285900</name>
</gene>
<sequence length="582" mass="66703">MEPSFSLKTLLTISLFLFFITPQSSLALKLPFHPQDLLPLLPRQVSWPILNRLNGAVDLLPTFVGAASASNDTGDWKGACFYENRAWMEFHNKTGSEFGGGTLHLKVIRMWIFGVLGFIEVVGFGIWILNVLDFSVELKLVRVWKKSLWGLSWVKISTFGDMVSEAHSWTCMDIYVFATPYHVTWDYYLLSREHTLEFKEWESKAEYEYVKNWGVSIFLMHAGMLGTLQALWDVFPLFTNTGWGESSNIGFLKKHMGATFEQRPQPWATNISVDDIHSGDFLVLSKIRGRWGGFETLEKWVSGAYAGHSAVCLRDSEGKLWVGESGNENEQGEDVIAVLPWDEWWDYELNKDNSNPHIALLPLHPDVRAKFNETAAWEYALSMKGRPYGYHNLIFSWIDTLDGNYPPPLDAHVVASFMTVWNHIQPEYAANMWNEALNKRLGTQGLDLPDILVEVEKRGSSFGKLLTIPEQDDWLYTDGKSTSCIAFVLEMYKEAGLFDPIASSVQVTEFTIKDAYTLRFFENNSSRLPKWCNDGDDVKLPFCQIKGRYRMELPEYNIMDPYPHMNERCPSLPPKYFRTQSC</sequence>
<dbReference type="PANTHER" id="PTHR31354">
    <property type="entry name" value="OS01G0793500 PROTEIN"/>
    <property type="match status" value="1"/>
</dbReference>
<protein>
    <recommendedName>
        <fullName evidence="5">Inositol-1,4,5-trisphosphate 5-phosphatase</fullName>
    </recommendedName>
</protein>
<evidence type="ECO:0008006" key="5">
    <source>
        <dbReference type="Google" id="ProtNLM"/>
    </source>
</evidence>
<comment type="caution">
    <text evidence="3">The sequence shown here is derived from an EMBL/GenBank/DDBJ whole genome shotgun (WGS) entry which is preliminary data.</text>
</comment>
<keyword evidence="1" id="KW-0812">Transmembrane</keyword>
<keyword evidence="1" id="KW-0472">Membrane</keyword>
<proteinExistence type="predicted"/>
<accession>A0A835JGY0</accession>
<evidence type="ECO:0000313" key="3">
    <source>
        <dbReference type="EMBL" id="KAF9666985.1"/>
    </source>
</evidence>
<feature type="transmembrane region" description="Helical" evidence="1">
    <location>
        <begin position="110"/>
        <end position="132"/>
    </location>
</feature>
<dbReference type="OrthoDB" id="1847654at2759"/>
<name>A0A835JGY0_9ROSI</name>
<evidence type="ECO:0000256" key="1">
    <source>
        <dbReference type="SAM" id="Phobius"/>
    </source>
</evidence>